<evidence type="ECO:0000313" key="2">
    <source>
        <dbReference type="Proteomes" id="UP000682782"/>
    </source>
</evidence>
<name>A0AC61NLX4_9FIRM</name>
<evidence type="ECO:0000313" key="1">
    <source>
        <dbReference type="EMBL" id="QUC67688.1"/>
    </source>
</evidence>
<dbReference type="EMBL" id="CP068393">
    <property type="protein sequence ID" value="QUC67688.1"/>
    <property type="molecule type" value="Genomic_DNA"/>
</dbReference>
<keyword evidence="2" id="KW-1185">Reference proteome</keyword>
<proteinExistence type="predicted"/>
<organism evidence="1 2">
    <name type="scientific">Aristaeella hokkaidonensis</name>
    <dbReference type="NCBI Taxonomy" id="3046382"/>
    <lineage>
        <taxon>Bacteria</taxon>
        <taxon>Bacillati</taxon>
        <taxon>Bacillota</taxon>
        <taxon>Clostridia</taxon>
        <taxon>Eubacteriales</taxon>
        <taxon>Aristaeellaceae</taxon>
        <taxon>Aristaeella</taxon>
    </lineage>
</organism>
<gene>
    <name evidence="1" type="ORF">JYE49_03000</name>
</gene>
<reference evidence="1" key="1">
    <citation type="submission" date="2021-01" db="EMBL/GenBank/DDBJ databases">
        <title>Complete genome sequence of Clostridiales bacterium R-7.</title>
        <authorList>
            <person name="Mahoney-Kurpe S.C."/>
            <person name="Palevich N."/>
            <person name="Koike S."/>
            <person name="Moon C.D."/>
            <person name="Attwood G.T."/>
        </authorList>
    </citation>
    <scope>NUCLEOTIDE SEQUENCE</scope>
    <source>
        <strain evidence="1">R-7</strain>
    </source>
</reference>
<sequence length="198" mass="21340">MLASQAKRISSFCISNGVISEQDREKYDYCYEILLSSVLNIFSVVLIGLVTGFLAQAVCFMLVFALLKNTVGGYHADSHLACFAGTVGTFLLYRLIAALISASVLSAVAAVFAIFSGITVFLLAPVGTENKPLSRRQKSQLKEDSRLLILFFCMVVLFLLLQDISPQWAFSVSSAIAAVSASLIVGLIKLPKAETSNS</sequence>
<accession>A0AC61NLX4</accession>
<protein>
    <submittedName>
        <fullName evidence="1">Accessory gene regulator B family protein</fullName>
    </submittedName>
</protein>
<dbReference type="Proteomes" id="UP000682782">
    <property type="component" value="Chromosome"/>
</dbReference>